<accession>A0ABV9P6B7</accession>
<keyword evidence="1" id="KW-0812">Transmembrane</keyword>
<dbReference type="Gene3D" id="2.60.120.1440">
    <property type="match status" value="1"/>
</dbReference>
<dbReference type="PANTHER" id="PTHR30273:SF2">
    <property type="entry name" value="PROTEIN FECR"/>
    <property type="match status" value="1"/>
</dbReference>
<dbReference type="Gene3D" id="3.55.50.30">
    <property type="match status" value="1"/>
</dbReference>
<keyword evidence="1" id="KW-1133">Transmembrane helix</keyword>
<dbReference type="InterPro" id="IPR032508">
    <property type="entry name" value="FecR_C"/>
</dbReference>
<protein>
    <submittedName>
        <fullName evidence="4">FecR family protein</fullName>
    </submittedName>
</protein>
<dbReference type="InterPro" id="IPR006860">
    <property type="entry name" value="FecR"/>
</dbReference>
<dbReference type="InterPro" id="IPR012373">
    <property type="entry name" value="Ferrdict_sens_TM"/>
</dbReference>
<organism evidence="4 5">
    <name type="scientific">Flavobacterium ponti</name>
    <dbReference type="NCBI Taxonomy" id="665133"/>
    <lineage>
        <taxon>Bacteria</taxon>
        <taxon>Pseudomonadati</taxon>
        <taxon>Bacteroidota</taxon>
        <taxon>Flavobacteriia</taxon>
        <taxon>Flavobacteriales</taxon>
        <taxon>Flavobacteriaceae</taxon>
        <taxon>Flavobacterium</taxon>
    </lineage>
</organism>
<keyword evidence="5" id="KW-1185">Reference proteome</keyword>
<proteinExistence type="predicted"/>
<evidence type="ECO:0000256" key="1">
    <source>
        <dbReference type="SAM" id="Phobius"/>
    </source>
</evidence>
<sequence length="299" mass="34457">MEEDYKLAKWLNNELSEDELVEFKKDSDYELLHKIKENSAFLSTPSFDENRILQNVLKSKKDSKVISLQNWFVRIAAIFVIGLGLYFGTQTILTTTQSAEIGNKANFLLPDNSEVALNSDSEIEFKKWNWENNRTLDLKGEAYFKVAKGKTFEVNTSLGKVTVLGTQFNVKARNNRFDVTCFEGKVKVKYKSQEIILTKGELISFENNQKIVAKNILDIQPSWINKEVSFEKENLVNVLLEIERQYNITFNYKNIETNQLFTGKIPTDNIDVALQIISASYHFEIQKDSTKSYIISTNK</sequence>
<dbReference type="Pfam" id="PF04773">
    <property type="entry name" value="FecR"/>
    <property type="match status" value="1"/>
</dbReference>
<dbReference type="RefSeq" id="WP_379739381.1">
    <property type="nucleotide sequence ID" value="NZ_JBHSGW010000004.1"/>
</dbReference>
<feature type="domain" description="Protein FecR C-terminal" evidence="3">
    <location>
        <begin position="228"/>
        <end position="290"/>
    </location>
</feature>
<name>A0ABV9P6B7_9FLAO</name>
<dbReference type="PANTHER" id="PTHR30273">
    <property type="entry name" value="PERIPLASMIC SIGNAL SENSOR AND SIGMA FACTOR ACTIVATOR FECR-RELATED"/>
    <property type="match status" value="1"/>
</dbReference>
<dbReference type="Pfam" id="PF16344">
    <property type="entry name" value="FecR_C"/>
    <property type="match status" value="1"/>
</dbReference>
<evidence type="ECO:0000313" key="5">
    <source>
        <dbReference type="Proteomes" id="UP001595885"/>
    </source>
</evidence>
<evidence type="ECO:0000259" key="3">
    <source>
        <dbReference type="Pfam" id="PF16344"/>
    </source>
</evidence>
<keyword evidence="1" id="KW-0472">Membrane</keyword>
<dbReference type="EMBL" id="JBHSGW010000004">
    <property type="protein sequence ID" value="MFC4739612.1"/>
    <property type="molecule type" value="Genomic_DNA"/>
</dbReference>
<feature type="transmembrane region" description="Helical" evidence="1">
    <location>
        <begin position="71"/>
        <end position="88"/>
    </location>
</feature>
<reference evidence="5" key="1">
    <citation type="journal article" date="2019" name="Int. J. Syst. Evol. Microbiol.">
        <title>The Global Catalogue of Microorganisms (GCM) 10K type strain sequencing project: providing services to taxonomists for standard genome sequencing and annotation.</title>
        <authorList>
            <consortium name="The Broad Institute Genomics Platform"/>
            <consortium name="The Broad Institute Genome Sequencing Center for Infectious Disease"/>
            <person name="Wu L."/>
            <person name="Ma J."/>
        </authorList>
    </citation>
    <scope>NUCLEOTIDE SEQUENCE [LARGE SCALE GENOMIC DNA]</scope>
    <source>
        <strain evidence="5">CCUG 50349</strain>
    </source>
</reference>
<evidence type="ECO:0000259" key="2">
    <source>
        <dbReference type="Pfam" id="PF04773"/>
    </source>
</evidence>
<dbReference type="PIRSF" id="PIRSF018266">
    <property type="entry name" value="FecR"/>
    <property type="match status" value="1"/>
</dbReference>
<evidence type="ECO:0000313" key="4">
    <source>
        <dbReference type="EMBL" id="MFC4739612.1"/>
    </source>
</evidence>
<gene>
    <name evidence="4" type="ORF">ACFO3U_06355</name>
</gene>
<comment type="caution">
    <text evidence="4">The sequence shown here is derived from an EMBL/GenBank/DDBJ whole genome shotgun (WGS) entry which is preliminary data.</text>
</comment>
<dbReference type="Proteomes" id="UP001595885">
    <property type="component" value="Unassembled WGS sequence"/>
</dbReference>
<feature type="domain" description="FecR protein" evidence="2">
    <location>
        <begin position="101"/>
        <end position="187"/>
    </location>
</feature>